<dbReference type="PANTHER" id="PTHR38790">
    <property type="entry name" value="2EXR DOMAIN-CONTAINING PROTEIN-RELATED"/>
    <property type="match status" value="1"/>
</dbReference>
<evidence type="ECO:0000313" key="1">
    <source>
        <dbReference type="EMBL" id="KAJ4345845.1"/>
    </source>
</evidence>
<comment type="caution">
    <text evidence="1">The sequence shown here is derived from an EMBL/GenBank/DDBJ whole genome shotgun (WGS) entry which is preliminary data.</text>
</comment>
<name>A0A9W8XAQ8_9PLEO</name>
<dbReference type="EMBL" id="JAPEUX010000009">
    <property type="protein sequence ID" value="KAJ4345845.1"/>
    <property type="molecule type" value="Genomic_DNA"/>
</dbReference>
<gene>
    <name evidence="1" type="primary">DIP2_4</name>
    <name evidence="1" type="ORF">N0V89_011980</name>
</gene>
<proteinExistence type="predicted"/>
<protein>
    <submittedName>
        <fullName evidence="1">Beta transducin</fullName>
    </submittedName>
</protein>
<dbReference type="RefSeq" id="XP_056066009.1">
    <property type="nucleotide sequence ID" value="XM_056220706.1"/>
</dbReference>
<dbReference type="OrthoDB" id="5413827at2759"/>
<dbReference type="AlphaFoldDB" id="A0A9W8XAQ8"/>
<evidence type="ECO:0000313" key="2">
    <source>
        <dbReference type="Proteomes" id="UP001140513"/>
    </source>
</evidence>
<sequence>MTVPLLPNGLLDLSKTPDHLIPTVQHNATKSPLLRLPAEIRSNIFQYATSGTEFVIEPVNQGHGRKVSIDDLSGRNTTDLRRIGMYLPQVSRQIYSETATLVFENNIFALEPLPLALNPYGSSNPYGYSDRRERYELLPRFISALIPAQRASIRELKFTGLNHHIPLIICFRDREPALTADFPNLEVVWLKAGSEKYLSRLARCLSNRGEPDIVNYGEHKRVGIAFY</sequence>
<dbReference type="Proteomes" id="UP001140513">
    <property type="component" value="Unassembled WGS sequence"/>
</dbReference>
<organism evidence="1 2">
    <name type="scientific">Didymosphaeria variabile</name>
    <dbReference type="NCBI Taxonomy" id="1932322"/>
    <lineage>
        <taxon>Eukaryota</taxon>
        <taxon>Fungi</taxon>
        <taxon>Dikarya</taxon>
        <taxon>Ascomycota</taxon>
        <taxon>Pezizomycotina</taxon>
        <taxon>Dothideomycetes</taxon>
        <taxon>Pleosporomycetidae</taxon>
        <taxon>Pleosporales</taxon>
        <taxon>Massarineae</taxon>
        <taxon>Didymosphaeriaceae</taxon>
        <taxon>Didymosphaeria</taxon>
    </lineage>
</organism>
<reference evidence="1" key="1">
    <citation type="submission" date="2022-10" db="EMBL/GenBank/DDBJ databases">
        <title>Tapping the CABI collections for fungal endophytes: first genome assemblies for Collariella, Neodidymelliopsis, Ascochyta clinopodiicola, Didymella pomorum, Didymosphaeria variabile, Neocosmospora piperis and Neocucurbitaria cava.</title>
        <authorList>
            <person name="Hill R."/>
        </authorList>
    </citation>
    <scope>NUCLEOTIDE SEQUENCE</scope>
    <source>
        <strain evidence="1">IMI 356815</strain>
    </source>
</reference>
<dbReference type="GeneID" id="80915510"/>
<keyword evidence="2" id="KW-1185">Reference proteome</keyword>
<accession>A0A9W8XAQ8</accession>
<dbReference type="PANTHER" id="PTHR38790:SF4">
    <property type="entry name" value="2EXR DOMAIN-CONTAINING PROTEIN"/>
    <property type="match status" value="1"/>
</dbReference>